<feature type="transmembrane region" description="Helical" evidence="1">
    <location>
        <begin position="13"/>
        <end position="34"/>
    </location>
</feature>
<reference evidence="3 4" key="1">
    <citation type="submission" date="2022-03" db="EMBL/GenBank/DDBJ databases">
        <title>Novel taxa within the pig intestine.</title>
        <authorList>
            <person name="Wylensek D."/>
            <person name="Bishof K."/>
            <person name="Afrizal A."/>
            <person name="Clavel T."/>
        </authorList>
    </citation>
    <scope>NUCLEOTIDE SEQUENCE [LARGE SCALE GENOMIC DNA]</scope>
    <source>
        <strain evidence="3 4">CLA-KB-P133</strain>
    </source>
</reference>
<protein>
    <submittedName>
        <fullName evidence="3">FHA domain-containing protein</fullName>
    </submittedName>
</protein>
<dbReference type="AlphaFoldDB" id="A0AB35U3R4"/>
<gene>
    <name evidence="3" type="ORF">MOZ60_02410</name>
</gene>
<keyword evidence="1" id="KW-1133">Transmembrane helix</keyword>
<evidence type="ECO:0000259" key="2">
    <source>
        <dbReference type="PROSITE" id="PS50006"/>
    </source>
</evidence>
<dbReference type="InterPro" id="IPR050923">
    <property type="entry name" value="Cell_Proc_Reg/RNA_Proc"/>
</dbReference>
<keyword evidence="1" id="KW-0812">Transmembrane</keyword>
<feature type="domain" description="FHA" evidence="2">
    <location>
        <begin position="157"/>
        <end position="207"/>
    </location>
</feature>
<accession>A0AB35U3R4</accession>
<evidence type="ECO:0000256" key="1">
    <source>
        <dbReference type="SAM" id="Phobius"/>
    </source>
</evidence>
<dbReference type="Proteomes" id="UP001286174">
    <property type="component" value="Unassembled WGS sequence"/>
</dbReference>
<dbReference type="InterPro" id="IPR000253">
    <property type="entry name" value="FHA_dom"/>
</dbReference>
<proteinExistence type="predicted"/>
<dbReference type="PROSITE" id="PS50006">
    <property type="entry name" value="FHA_DOMAIN"/>
    <property type="match status" value="1"/>
</dbReference>
<keyword evidence="1" id="KW-0472">Membrane</keyword>
<dbReference type="PANTHER" id="PTHR23308">
    <property type="entry name" value="NUCLEAR INHIBITOR OF PROTEIN PHOSPHATASE-1"/>
    <property type="match status" value="1"/>
</dbReference>
<dbReference type="SUPFAM" id="SSF49879">
    <property type="entry name" value="SMAD/FHA domain"/>
    <property type="match status" value="1"/>
</dbReference>
<name>A0AB35U3R4_9FIRM</name>
<dbReference type="Gene3D" id="2.60.200.20">
    <property type="match status" value="1"/>
</dbReference>
<keyword evidence="4" id="KW-1185">Reference proteome</keyword>
<dbReference type="CDD" id="cd00060">
    <property type="entry name" value="FHA"/>
    <property type="match status" value="1"/>
</dbReference>
<evidence type="ECO:0000313" key="4">
    <source>
        <dbReference type="Proteomes" id="UP001286174"/>
    </source>
</evidence>
<dbReference type="SMART" id="SM00240">
    <property type="entry name" value="FHA"/>
    <property type="match status" value="1"/>
</dbReference>
<sequence length="236" mass="25465">MSAILSDPTLVKALLVVLVGMIIVLSVAVVVLAIKKNQIVYVEKEVPAASSLTSSSSHAVRPVHAAPAAAATAAEPLVLNKAQPKDDLDLMQFKNPHADEDEAMETNVVPSMHNQPSSRIPQQAEESQPVNQAITGVSLTIMIGQSKTEVSVRSFPCLLGREADVCDVIISEPAVSRRHAKLLLEHGEVFVEDVSEHNGTFLNDMKLPPLGRARLHTGDLITLGRAHIRVNAWLYN</sequence>
<dbReference type="Pfam" id="PF00498">
    <property type="entry name" value="FHA"/>
    <property type="match status" value="1"/>
</dbReference>
<dbReference type="InterPro" id="IPR008984">
    <property type="entry name" value="SMAD_FHA_dom_sf"/>
</dbReference>
<comment type="caution">
    <text evidence="3">The sequence shown here is derived from an EMBL/GenBank/DDBJ whole genome shotgun (WGS) entry which is preliminary data.</text>
</comment>
<organism evidence="3 4">
    <name type="scientific">Grylomicrobium aquisgranensis</name>
    <dbReference type="NCBI Taxonomy" id="2926318"/>
    <lineage>
        <taxon>Bacteria</taxon>
        <taxon>Bacillati</taxon>
        <taxon>Bacillota</taxon>
        <taxon>Erysipelotrichia</taxon>
        <taxon>Erysipelotrichales</taxon>
        <taxon>Erysipelotrichaceae</taxon>
        <taxon>Grylomicrobium</taxon>
    </lineage>
</organism>
<evidence type="ECO:0000313" key="3">
    <source>
        <dbReference type="EMBL" id="MDX8418942.1"/>
    </source>
</evidence>
<dbReference type="EMBL" id="JALBUR010000003">
    <property type="protein sequence ID" value="MDX8418942.1"/>
    <property type="molecule type" value="Genomic_DNA"/>
</dbReference>
<dbReference type="RefSeq" id="WP_277635652.1">
    <property type="nucleotide sequence ID" value="NZ_JALBUR010000003.1"/>
</dbReference>